<dbReference type="PANTHER" id="PTHR47331">
    <property type="entry name" value="PHD-TYPE DOMAIN-CONTAINING PROTEIN"/>
    <property type="match status" value="1"/>
</dbReference>
<evidence type="ECO:0000313" key="2">
    <source>
        <dbReference type="Proteomes" id="UP001331761"/>
    </source>
</evidence>
<accession>A0AAN8FK14</accession>
<dbReference type="AlphaFoldDB" id="A0AAN8FK14"/>
<proteinExistence type="predicted"/>
<keyword evidence="2" id="KW-1185">Reference proteome</keyword>
<name>A0AAN8FK14_TRICO</name>
<dbReference type="InterPro" id="IPR008042">
    <property type="entry name" value="Retrotrans_Pao"/>
</dbReference>
<dbReference type="Pfam" id="PF05380">
    <property type="entry name" value="Peptidase_A17"/>
    <property type="match status" value="1"/>
</dbReference>
<evidence type="ECO:0000313" key="1">
    <source>
        <dbReference type="EMBL" id="KAK5972118.1"/>
    </source>
</evidence>
<organism evidence="1 2">
    <name type="scientific">Trichostrongylus colubriformis</name>
    <name type="common">Black scour worm</name>
    <dbReference type="NCBI Taxonomy" id="6319"/>
    <lineage>
        <taxon>Eukaryota</taxon>
        <taxon>Metazoa</taxon>
        <taxon>Ecdysozoa</taxon>
        <taxon>Nematoda</taxon>
        <taxon>Chromadorea</taxon>
        <taxon>Rhabditida</taxon>
        <taxon>Rhabditina</taxon>
        <taxon>Rhabditomorpha</taxon>
        <taxon>Strongyloidea</taxon>
        <taxon>Trichostrongylidae</taxon>
        <taxon>Trichostrongylus</taxon>
    </lineage>
</organism>
<reference evidence="1 2" key="1">
    <citation type="submission" date="2019-10" db="EMBL/GenBank/DDBJ databases">
        <title>Assembly and Annotation for the nematode Trichostrongylus colubriformis.</title>
        <authorList>
            <person name="Martin J."/>
        </authorList>
    </citation>
    <scope>NUCLEOTIDE SEQUENCE [LARGE SCALE GENOMIC DNA]</scope>
    <source>
        <strain evidence="1">G859</strain>
        <tissue evidence="1">Whole worm</tissue>
    </source>
</reference>
<dbReference type="Proteomes" id="UP001331761">
    <property type="component" value="Unassembled WGS sequence"/>
</dbReference>
<dbReference type="EMBL" id="WIXE01017011">
    <property type="protein sequence ID" value="KAK5972118.1"/>
    <property type="molecule type" value="Genomic_DNA"/>
</dbReference>
<protein>
    <submittedName>
        <fullName evidence="1">Uncharacterized protein</fullName>
    </submittedName>
</protein>
<sequence>MGYLIPITLQQKIFFQKLWTKNYAWDTKLSQEDTTSWQRIRSKAREFEKRIPRRIADKASTHQLVVCTDASIEAMCAVVYLRNKESQNILIAKSRLPALRAKHTIPKLELNALTMGARLSINTMKELEGQIKIDHVFILSDSEIALSWVKNWTAHTDTGVLVRNRCKEIAEIAGNLTKRGTPIQFGYINTKINPADLGTRGISGSEFRDGIWWNGPQGEGWTENAQLFQVEDPSTSEEEASVNVAEEAETTGWTEDARYNSMSKLRRITAWALRFVKRISQSLPQSRRENMETRIPELLEARQEGPLTGREIKNATHAIVRTHQQQLKLQIKRDIYDKLNIQEDDKGIFRPRQTVKKTSEEEDVAQEHTEPITINGETGERHFLGGTGRVPCD</sequence>
<comment type="caution">
    <text evidence="1">The sequence shown here is derived from an EMBL/GenBank/DDBJ whole genome shotgun (WGS) entry which is preliminary data.</text>
</comment>
<gene>
    <name evidence="1" type="ORF">GCK32_019656</name>
</gene>